<feature type="transmembrane region" description="Helical" evidence="1">
    <location>
        <begin position="15"/>
        <end position="34"/>
    </location>
</feature>
<dbReference type="EMBL" id="MFUX01000040">
    <property type="protein sequence ID" value="OGI93668.1"/>
    <property type="molecule type" value="Genomic_DNA"/>
</dbReference>
<feature type="transmembrane region" description="Helical" evidence="1">
    <location>
        <begin position="90"/>
        <end position="107"/>
    </location>
</feature>
<evidence type="ECO:0000256" key="1">
    <source>
        <dbReference type="SAM" id="Phobius"/>
    </source>
</evidence>
<feature type="transmembrane region" description="Helical" evidence="1">
    <location>
        <begin position="54"/>
        <end position="78"/>
    </location>
</feature>
<keyword evidence="1" id="KW-0472">Membrane</keyword>
<evidence type="ECO:0000313" key="3">
    <source>
        <dbReference type="Proteomes" id="UP000176629"/>
    </source>
</evidence>
<dbReference type="Proteomes" id="UP000176629">
    <property type="component" value="Unassembled WGS sequence"/>
</dbReference>
<name>A0A1F6XI33_9BACT</name>
<organism evidence="2 3">
    <name type="scientific">Candidatus Nomurabacteria bacterium RIFCSPLOWO2_01_FULL_40_18</name>
    <dbReference type="NCBI Taxonomy" id="1801773"/>
    <lineage>
        <taxon>Bacteria</taxon>
        <taxon>Candidatus Nomuraibacteriota</taxon>
    </lineage>
</organism>
<dbReference type="STRING" id="1801773.A3A03_00595"/>
<proteinExistence type="predicted"/>
<evidence type="ECO:0000313" key="2">
    <source>
        <dbReference type="EMBL" id="OGI93668.1"/>
    </source>
</evidence>
<comment type="caution">
    <text evidence="2">The sequence shown here is derived from an EMBL/GenBank/DDBJ whole genome shotgun (WGS) entry which is preliminary data.</text>
</comment>
<accession>A0A1F6XI33</accession>
<feature type="transmembrane region" description="Helical" evidence="1">
    <location>
        <begin position="113"/>
        <end position="137"/>
    </location>
</feature>
<sequence length="157" mass="18444">MLNKFWSWYGRNYKLNLYITAGLFVWQLAHLYWLSADVVGLRLFGYELWNVGKVGNFLISIVDYTEIPALILTSIFYIHELKKEFRWKSVLFLILLNSQWLHLFWITDEVVVAQFTGAAAIALPIWLSWLAILIDYLELPVIYDTIKKAIQSLRKAV</sequence>
<protein>
    <submittedName>
        <fullName evidence="2">Uncharacterized protein</fullName>
    </submittedName>
</protein>
<gene>
    <name evidence="2" type="ORF">A3A03_00595</name>
</gene>
<keyword evidence="1" id="KW-1133">Transmembrane helix</keyword>
<reference evidence="2 3" key="1">
    <citation type="journal article" date="2016" name="Nat. Commun.">
        <title>Thousands of microbial genomes shed light on interconnected biogeochemical processes in an aquifer system.</title>
        <authorList>
            <person name="Anantharaman K."/>
            <person name="Brown C.T."/>
            <person name="Hug L.A."/>
            <person name="Sharon I."/>
            <person name="Castelle C.J."/>
            <person name="Probst A.J."/>
            <person name="Thomas B.C."/>
            <person name="Singh A."/>
            <person name="Wilkins M.J."/>
            <person name="Karaoz U."/>
            <person name="Brodie E.L."/>
            <person name="Williams K.H."/>
            <person name="Hubbard S.S."/>
            <person name="Banfield J.F."/>
        </authorList>
    </citation>
    <scope>NUCLEOTIDE SEQUENCE [LARGE SCALE GENOMIC DNA]</scope>
</reference>
<keyword evidence="1" id="KW-0812">Transmembrane</keyword>
<dbReference type="AlphaFoldDB" id="A0A1F6XI33"/>